<sequence length="566" mass="63432">MMRKIRLSREEIAGIEVGTTAVSKAAARFLTIFFLSFVFLVPAVQYGLDGFRLPAGGALLQGLGERRDGAGDSGFVSAAKNLNALVLKKIDLLESSLEDDSFLRNIFLPPLQYVYLRYLGQGNEKVVVGRQGWLFYRPGVEALYGKPFLSREQLRLREQGSQLWEKPVQPDPVAAIVHFKKQLAARNIELLVVPVPVKPSFEISRLSKRSSGAGSDGRLRLPLENRSLKEFKRQLQEAGVLYFDVAEVLRDFGLQYPDIYLKTDTHWRPRAMEHVAKALGDFIETRKVITTKKLSLRLEQEQHRGTGDIAQMLRLPADSSFFAGQSVELNQVIGEGSEFWQPQNSAELLLLGDSFTNIFSQKGLGWGVGAGFAEHLSYNLQAPVDTLVRNDNGAYVTREMLATELLRGRDRLAGKKLVVWEFAERELALGDWKMIDLHLGTQNESEFYVVDPGERVKVTGKVAAISASPRPGSVPYRDNITTIHLVDLQSGEQNLDGEQALVYGFGMIDNELTRLGALRPDDRVELLLGSWDDVESKYGSYRRSPLDDEMMELELPNWVLSDDETI</sequence>
<evidence type="ECO:0000256" key="4">
    <source>
        <dbReference type="ARBA" id="ARBA00022729"/>
    </source>
</evidence>
<dbReference type="GO" id="GO:0042597">
    <property type="term" value="C:periplasmic space"/>
    <property type="evidence" value="ECO:0007669"/>
    <property type="project" value="UniProtKB-SubCell"/>
</dbReference>
<reference evidence="9 10" key="1">
    <citation type="submission" date="2016-10" db="EMBL/GenBank/DDBJ databases">
        <authorList>
            <person name="de Groot N.N."/>
        </authorList>
    </citation>
    <scope>NUCLEOTIDE SEQUENCE [LARGE SCALE GENOMIC DNA]</scope>
    <source>
        <strain evidence="9 10">DSM 12130</strain>
    </source>
</reference>
<dbReference type="GO" id="GO:0016740">
    <property type="term" value="F:transferase activity"/>
    <property type="evidence" value="ECO:0007669"/>
    <property type="project" value="UniProtKB-KW"/>
</dbReference>
<evidence type="ECO:0000256" key="1">
    <source>
        <dbReference type="ARBA" id="ARBA00004418"/>
    </source>
</evidence>
<keyword evidence="7" id="KW-1133">Transmembrane helix</keyword>
<keyword evidence="7" id="KW-0812">Transmembrane</keyword>
<dbReference type="STRING" id="91360.SAMN05660330_02879"/>
<accession>A0A1H0T108</accession>
<keyword evidence="10" id="KW-1185">Reference proteome</keyword>
<evidence type="ECO:0000256" key="5">
    <source>
        <dbReference type="ARBA" id="ARBA00022764"/>
    </source>
</evidence>
<feature type="transmembrane region" description="Helical" evidence="7">
    <location>
        <begin position="29"/>
        <end position="48"/>
    </location>
</feature>
<evidence type="ECO:0000313" key="10">
    <source>
        <dbReference type="Proteomes" id="UP000199073"/>
    </source>
</evidence>
<keyword evidence="7" id="KW-0472">Membrane</keyword>
<keyword evidence="5" id="KW-0574">Periplasm</keyword>
<keyword evidence="3 9" id="KW-0808">Transferase</keyword>
<proteinExistence type="predicted"/>
<evidence type="ECO:0000256" key="3">
    <source>
        <dbReference type="ARBA" id="ARBA00022679"/>
    </source>
</evidence>
<keyword evidence="4" id="KW-0732">Signal</keyword>
<feature type="domain" description="AlgX/AlgJ SGNH hydrolase-like" evidence="8">
    <location>
        <begin position="126"/>
        <end position="424"/>
    </location>
</feature>
<dbReference type="GO" id="GO:0042121">
    <property type="term" value="P:alginic acid biosynthetic process"/>
    <property type="evidence" value="ECO:0007669"/>
    <property type="project" value="UniProtKB-UniPathway"/>
</dbReference>
<dbReference type="AlphaFoldDB" id="A0A1H0T108"/>
<dbReference type="EMBL" id="FNJI01000021">
    <property type="protein sequence ID" value="SDP47276.1"/>
    <property type="molecule type" value="Genomic_DNA"/>
</dbReference>
<dbReference type="Proteomes" id="UP000199073">
    <property type="component" value="Unassembled WGS sequence"/>
</dbReference>
<protein>
    <submittedName>
        <fullName evidence="9">Alginate O-acetyltransferase complex protein AlgJ</fullName>
    </submittedName>
</protein>
<evidence type="ECO:0000256" key="7">
    <source>
        <dbReference type="SAM" id="Phobius"/>
    </source>
</evidence>
<evidence type="ECO:0000256" key="6">
    <source>
        <dbReference type="ARBA" id="ARBA00022841"/>
    </source>
</evidence>
<dbReference type="OrthoDB" id="175771at2"/>
<evidence type="ECO:0000313" key="9">
    <source>
        <dbReference type="EMBL" id="SDP47276.1"/>
    </source>
</evidence>
<dbReference type="UniPathway" id="UPA00286"/>
<dbReference type="InterPro" id="IPR031811">
    <property type="entry name" value="ALGX/ALGJ_SGNH-like"/>
</dbReference>
<gene>
    <name evidence="9" type="ORF">SAMN05660330_02879</name>
</gene>
<dbReference type="RefSeq" id="WP_092224030.1">
    <property type="nucleotide sequence ID" value="NZ_FNJI01000021.1"/>
</dbReference>
<keyword evidence="6" id="KW-0016">Alginate biosynthesis</keyword>
<comment type="pathway">
    <text evidence="2">Glycan biosynthesis; alginate biosynthesis.</text>
</comment>
<dbReference type="Pfam" id="PF16822">
    <property type="entry name" value="ALGX"/>
    <property type="match status" value="1"/>
</dbReference>
<comment type="subcellular location">
    <subcellularLocation>
        <location evidence="1">Periplasm</location>
    </subcellularLocation>
</comment>
<organism evidence="9 10">
    <name type="scientific">Desulforhopalus singaporensis</name>
    <dbReference type="NCBI Taxonomy" id="91360"/>
    <lineage>
        <taxon>Bacteria</taxon>
        <taxon>Pseudomonadati</taxon>
        <taxon>Thermodesulfobacteriota</taxon>
        <taxon>Desulfobulbia</taxon>
        <taxon>Desulfobulbales</taxon>
        <taxon>Desulfocapsaceae</taxon>
        <taxon>Desulforhopalus</taxon>
    </lineage>
</organism>
<name>A0A1H0T108_9BACT</name>
<evidence type="ECO:0000256" key="2">
    <source>
        <dbReference type="ARBA" id="ARBA00005182"/>
    </source>
</evidence>
<evidence type="ECO:0000259" key="8">
    <source>
        <dbReference type="Pfam" id="PF16822"/>
    </source>
</evidence>